<protein>
    <submittedName>
        <fullName evidence="2">Uncharacterized protein</fullName>
    </submittedName>
</protein>
<evidence type="ECO:0000313" key="3">
    <source>
        <dbReference type="Proteomes" id="UP000660339"/>
    </source>
</evidence>
<proteinExistence type="predicted"/>
<name>A0A8J3L8Y3_9ACTN</name>
<gene>
    <name evidence="2" type="ORF">Cme02nite_28590</name>
</gene>
<dbReference type="Proteomes" id="UP000660339">
    <property type="component" value="Unassembled WGS sequence"/>
</dbReference>
<evidence type="ECO:0000313" key="2">
    <source>
        <dbReference type="EMBL" id="GIG14527.1"/>
    </source>
</evidence>
<comment type="caution">
    <text evidence="2">The sequence shown here is derived from an EMBL/GenBank/DDBJ whole genome shotgun (WGS) entry which is preliminary data.</text>
</comment>
<sequence length="72" mass="7956">MPHIHSTWPVPVTFSTGARENDPEVGADEEGFEKGEPEGVPVRAVLQIGWARVQQTARRARCRADFVQEASP</sequence>
<organism evidence="2 3">
    <name type="scientific">Catellatospora methionotrophica</name>
    <dbReference type="NCBI Taxonomy" id="121620"/>
    <lineage>
        <taxon>Bacteria</taxon>
        <taxon>Bacillati</taxon>
        <taxon>Actinomycetota</taxon>
        <taxon>Actinomycetes</taxon>
        <taxon>Micromonosporales</taxon>
        <taxon>Micromonosporaceae</taxon>
        <taxon>Catellatospora</taxon>
    </lineage>
</organism>
<evidence type="ECO:0000256" key="1">
    <source>
        <dbReference type="SAM" id="MobiDB-lite"/>
    </source>
</evidence>
<keyword evidence="3" id="KW-1185">Reference proteome</keyword>
<dbReference type="EMBL" id="BONJ01000014">
    <property type="protein sequence ID" value="GIG14527.1"/>
    <property type="molecule type" value="Genomic_DNA"/>
</dbReference>
<reference evidence="2" key="1">
    <citation type="submission" date="2021-01" db="EMBL/GenBank/DDBJ databases">
        <title>Whole genome shotgun sequence of Catellatospora methionotrophica NBRC 14553.</title>
        <authorList>
            <person name="Komaki H."/>
            <person name="Tamura T."/>
        </authorList>
    </citation>
    <scope>NUCLEOTIDE SEQUENCE</scope>
    <source>
        <strain evidence="2">NBRC 14553</strain>
    </source>
</reference>
<dbReference type="AlphaFoldDB" id="A0A8J3L8Y3"/>
<accession>A0A8J3L8Y3</accession>
<feature type="region of interest" description="Disordered" evidence="1">
    <location>
        <begin position="1"/>
        <end position="38"/>
    </location>
</feature>